<dbReference type="Proteomes" id="UP001595990">
    <property type="component" value="Unassembled WGS sequence"/>
</dbReference>
<dbReference type="InterPro" id="IPR001077">
    <property type="entry name" value="COMT_C"/>
</dbReference>
<dbReference type="PIRSF" id="PIRSF005739">
    <property type="entry name" value="O-mtase"/>
    <property type="match status" value="1"/>
</dbReference>
<evidence type="ECO:0000313" key="6">
    <source>
        <dbReference type="EMBL" id="MFC4512497.1"/>
    </source>
</evidence>
<gene>
    <name evidence="6" type="ORF">ACFPEN_06075</name>
</gene>
<dbReference type="InterPro" id="IPR029063">
    <property type="entry name" value="SAM-dependent_MTases_sf"/>
</dbReference>
<organism evidence="6 7">
    <name type="scientific">Streptomyces ehimensis</name>
    <dbReference type="NCBI Taxonomy" id="68195"/>
    <lineage>
        <taxon>Bacteria</taxon>
        <taxon>Bacillati</taxon>
        <taxon>Actinomycetota</taxon>
        <taxon>Actinomycetes</taxon>
        <taxon>Kitasatosporales</taxon>
        <taxon>Streptomycetaceae</taxon>
        <taxon>Streptomyces</taxon>
    </lineage>
</organism>
<dbReference type="SUPFAM" id="SSF53335">
    <property type="entry name" value="S-adenosyl-L-methionine-dependent methyltransferases"/>
    <property type="match status" value="1"/>
</dbReference>
<evidence type="ECO:0000313" key="7">
    <source>
        <dbReference type="Proteomes" id="UP001595990"/>
    </source>
</evidence>
<protein>
    <submittedName>
        <fullName evidence="6">Methyltransferase</fullName>
    </submittedName>
</protein>
<dbReference type="Gene3D" id="1.10.10.10">
    <property type="entry name" value="Winged helix-like DNA-binding domain superfamily/Winged helix DNA-binding domain"/>
    <property type="match status" value="1"/>
</dbReference>
<dbReference type="GO" id="GO:0032259">
    <property type="term" value="P:methylation"/>
    <property type="evidence" value="ECO:0007669"/>
    <property type="project" value="UniProtKB-KW"/>
</dbReference>
<keyword evidence="1 6" id="KW-0489">Methyltransferase</keyword>
<reference evidence="7" key="1">
    <citation type="journal article" date="2019" name="Int. J. Syst. Evol. Microbiol.">
        <title>The Global Catalogue of Microorganisms (GCM) 10K type strain sequencing project: providing services to taxonomists for standard genome sequencing and annotation.</title>
        <authorList>
            <consortium name="The Broad Institute Genomics Platform"/>
            <consortium name="The Broad Institute Genome Sequencing Center for Infectious Disease"/>
            <person name="Wu L."/>
            <person name="Ma J."/>
        </authorList>
    </citation>
    <scope>NUCLEOTIDE SEQUENCE [LARGE SCALE GENOMIC DNA]</scope>
    <source>
        <strain evidence="7">CECT 8064</strain>
    </source>
</reference>
<dbReference type="PROSITE" id="PS51683">
    <property type="entry name" value="SAM_OMT_II"/>
    <property type="match status" value="1"/>
</dbReference>
<dbReference type="InterPro" id="IPR012967">
    <property type="entry name" value="COMT_dimerisation"/>
</dbReference>
<keyword evidence="7" id="KW-1185">Reference proteome</keyword>
<dbReference type="PANTHER" id="PTHR43712">
    <property type="entry name" value="PUTATIVE (AFU_ORTHOLOGUE AFUA_4G14580)-RELATED"/>
    <property type="match status" value="1"/>
</dbReference>
<feature type="domain" description="O-methyltransferase dimerisation" evidence="5">
    <location>
        <begin position="30"/>
        <end position="104"/>
    </location>
</feature>
<dbReference type="GO" id="GO:0008168">
    <property type="term" value="F:methyltransferase activity"/>
    <property type="evidence" value="ECO:0007669"/>
    <property type="project" value="UniProtKB-KW"/>
</dbReference>
<dbReference type="Pfam" id="PF00891">
    <property type="entry name" value="Methyltransf_2"/>
    <property type="match status" value="1"/>
</dbReference>
<comment type="caution">
    <text evidence="6">The sequence shown here is derived from an EMBL/GenBank/DDBJ whole genome shotgun (WGS) entry which is preliminary data.</text>
</comment>
<sequence>MDHTAPSAPSAPSAPDSLSVIDPLAAHLTDYALSYLHSAALRTAARLGVADHLADGPRGADELAALTGASEGHLRRILRLLATRDVFHEDDKGAFHLTPLAERLRSDTPSSLRESVLMATDECFVRPATRLEDAVRTGRSVFDEIYGAPFFEYLSREPGAGEAFDRGMANVSTGEDDAVAAAYSFPAKGTVVDVGGGRGGLLGRTLARNPGLTGVLYDRDAVLRGHSLDVPELTGRWEVRPGDFFTSVPAGADVYLLKRILHDWSDEECVRILRACRAGMSADSRLLAVDCVIPQDNTPHPGKVLDVLMMTALNGRERGEEDFRRLFTEAGLRLVRVVPTGSAVSIVEAAPVAPAA</sequence>
<keyword evidence="3" id="KW-0949">S-adenosyl-L-methionine</keyword>
<proteinExistence type="predicted"/>
<dbReference type="InterPro" id="IPR036388">
    <property type="entry name" value="WH-like_DNA-bd_sf"/>
</dbReference>
<dbReference type="RefSeq" id="WP_417922435.1">
    <property type="nucleotide sequence ID" value="NZ_JBHSFS010000002.1"/>
</dbReference>
<evidence type="ECO:0000256" key="1">
    <source>
        <dbReference type="ARBA" id="ARBA00022603"/>
    </source>
</evidence>
<dbReference type="EMBL" id="JBHSFS010000002">
    <property type="protein sequence ID" value="MFC4512497.1"/>
    <property type="molecule type" value="Genomic_DNA"/>
</dbReference>
<dbReference type="Pfam" id="PF08100">
    <property type="entry name" value="Dimerisation"/>
    <property type="match status" value="1"/>
</dbReference>
<dbReference type="Gene3D" id="3.40.50.150">
    <property type="entry name" value="Vaccinia Virus protein VP39"/>
    <property type="match status" value="1"/>
</dbReference>
<accession>A0ABV9BEQ5</accession>
<dbReference type="PANTHER" id="PTHR43712:SF2">
    <property type="entry name" value="O-METHYLTRANSFERASE CICE"/>
    <property type="match status" value="1"/>
</dbReference>
<evidence type="ECO:0000256" key="2">
    <source>
        <dbReference type="ARBA" id="ARBA00022679"/>
    </source>
</evidence>
<evidence type="ECO:0000259" key="5">
    <source>
        <dbReference type="Pfam" id="PF08100"/>
    </source>
</evidence>
<feature type="domain" description="O-methyltransferase C-terminal" evidence="4">
    <location>
        <begin position="130"/>
        <end position="332"/>
    </location>
</feature>
<keyword evidence="2" id="KW-0808">Transferase</keyword>
<dbReference type="InterPro" id="IPR036390">
    <property type="entry name" value="WH_DNA-bd_sf"/>
</dbReference>
<evidence type="ECO:0000259" key="4">
    <source>
        <dbReference type="Pfam" id="PF00891"/>
    </source>
</evidence>
<dbReference type="SUPFAM" id="SSF46785">
    <property type="entry name" value="Winged helix' DNA-binding domain"/>
    <property type="match status" value="1"/>
</dbReference>
<dbReference type="InterPro" id="IPR016461">
    <property type="entry name" value="COMT-like"/>
</dbReference>
<evidence type="ECO:0000256" key="3">
    <source>
        <dbReference type="ARBA" id="ARBA00022691"/>
    </source>
</evidence>
<name>A0ABV9BEQ5_9ACTN</name>